<dbReference type="AlphaFoldDB" id="A0A3N1D666"/>
<sequence length="123" mass="12438">MKTARTAAAAVLLALLAGAAPAHAAPGPPTGASDGLVSQLTEIVDQFFCTIFDNCPKTAQGKGGKGGMGGKGGKGGKPGKGYKPGEHYDPSGNPYKPKKRDAGELPGYGPSPWTWPYDSPVIG</sequence>
<protein>
    <recommendedName>
        <fullName evidence="5">Collagen triple helix repeat protein</fullName>
    </recommendedName>
</protein>
<comment type="caution">
    <text evidence="3">The sequence shown here is derived from an EMBL/GenBank/DDBJ whole genome shotgun (WGS) entry which is preliminary data.</text>
</comment>
<keyword evidence="4" id="KW-1185">Reference proteome</keyword>
<evidence type="ECO:0000256" key="2">
    <source>
        <dbReference type="SAM" id="SignalP"/>
    </source>
</evidence>
<organism evidence="3 4">
    <name type="scientific">Actinocorallia herbida</name>
    <dbReference type="NCBI Taxonomy" id="58109"/>
    <lineage>
        <taxon>Bacteria</taxon>
        <taxon>Bacillati</taxon>
        <taxon>Actinomycetota</taxon>
        <taxon>Actinomycetes</taxon>
        <taxon>Streptosporangiales</taxon>
        <taxon>Thermomonosporaceae</taxon>
        <taxon>Actinocorallia</taxon>
    </lineage>
</organism>
<feature type="signal peptide" evidence="2">
    <location>
        <begin position="1"/>
        <end position="24"/>
    </location>
</feature>
<dbReference type="RefSeq" id="WP_211360061.1">
    <property type="nucleotide sequence ID" value="NZ_RJKE01000001.1"/>
</dbReference>
<evidence type="ECO:0008006" key="5">
    <source>
        <dbReference type="Google" id="ProtNLM"/>
    </source>
</evidence>
<proteinExistence type="predicted"/>
<keyword evidence="2" id="KW-0732">Signal</keyword>
<gene>
    <name evidence="3" type="ORF">EDD29_6719</name>
</gene>
<dbReference type="Proteomes" id="UP000272400">
    <property type="component" value="Unassembled WGS sequence"/>
</dbReference>
<evidence type="ECO:0000313" key="3">
    <source>
        <dbReference type="EMBL" id="ROO89032.1"/>
    </source>
</evidence>
<feature type="compositionally biased region" description="Gly residues" evidence="1">
    <location>
        <begin position="61"/>
        <end position="79"/>
    </location>
</feature>
<evidence type="ECO:0000313" key="4">
    <source>
        <dbReference type="Proteomes" id="UP000272400"/>
    </source>
</evidence>
<feature type="region of interest" description="Disordered" evidence="1">
    <location>
        <begin position="57"/>
        <end position="123"/>
    </location>
</feature>
<reference evidence="3 4" key="1">
    <citation type="submission" date="2018-11" db="EMBL/GenBank/DDBJ databases">
        <title>Sequencing the genomes of 1000 actinobacteria strains.</title>
        <authorList>
            <person name="Klenk H.-P."/>
        </authorList>
    </citation>
    <scope>NUCLEOTIDE SEQUENCE [LARGE SCALE GENOMIC DNA]</scope>
    <source>
        <strain evidence="3 4">DSM 44254</strain>
    </source>
</reference>
<accession>A0A3N1D666</accession>
<dbReference type="EMBL" id="RJKE01000001">
    <property type="protein sequence ID" value="ROO89032.1"/>
    <property type="molecule type" value="Genomic_DNA"/>
</dbReference>
<evidence type="ECO:0000256" key="1">
    <source>
        <dbReference type="SAM" id="MobiDB-lite"/>
    </source>
</evidence>
<name>A0A3N1D666_9ACTN</name>
<feature type="chain" id="PRO_5018068954" description="Collagen triple helix repeat protein" evidence="2">
    <location>
        <begin position="25"/>
        <end position="123"/>
    </location>
</feature>